<protein>
    <submittedName>
        <fullName evidence="5">Uncharacterized protein</fullName>
    </submittedName>
</protein>
<keyword evidence="6" id="KW-1185">Reference proteome</keyword>
<dbReference type="SUPFAM" id="SSF82708">
    <property type="entry name" value="R3H domain"/>
    <property type="match status" value="1"/>
</dbReference>
<dbReference type="SMART" id="SM00393">
    <property type="entry name" value="R3H"/>
    <property type="match status" value="1"/>
</dbReference>
<dbReference type="InterPro" id="IPR051937">
    <property type="entry name" value="R3H_domain_containing"/>
</dbReference>
<dbReference type="Pfam" id="PF12752">
    <property type="entry name" value="SUZ"/>
    <property type="match status" value="1"/>
</dbReference>
<dbReference type="CDD" id="cd02642">
    <property type="entry name" value="R3H_encore_like"/>
    <property type="match status" value="1"/>
</dbReference>
<dbReference type="AlphaFoldDB" id="A0A9P0MUD8"/>
<name>A0A9P0MUD8_NEZVI</name>
<dbReference type="PROSITE" id="PS51673">
    <property type="entry name" value="SUZ"/>
    <property type="match status" value="1"/>
</dbReference>
<feature type="compositionally biased region" description="Polar residues" evidence="2">
    <location>
        <begin position="402"/>
        <end position="415"/>
    </location>
</feature>
<proteinExistence type="predicted"/>
<feature type="region of interest" description="Disordered" evidence="2">
    <location>
        <begin position="343"/>
        <end position="433"/>
    </location>
</feature>
<feature type="compositionally biased region" description="Low complexity" evidence="2">
    <location>
        <begin position="367"/>
        <end position="401"/>
    </location>
</feature>
<feature type="domain" description="SUZ" evidence="4">
    <location>
        <begin position="215"/>
        <end position="289"/>
    </location>
</feature>
<feature type="compositionally biased region" description="Basic residues" evidence="2">
    <location>
        <begin position="768"/>
        <end position="777"/>
    </location>
</feature>
<dbReference type="OrthoDB" id="278430at2759"/>
<feature type="region of interest" description="Disordered" evidence="2">
    <location>
        <begin position="1"/>
        <end position="130"/>
    </location>
</feature>
<evidence type="ECO:0000313" key="6">
    <source>
        <dbReference type="Proteomes" id="UP001152798"/>
    </source>
</evidence>
<feature type="compositionally biased region" description="Basic residues" evidence="2">
    <location>
        <begin position="72"/>
        <end position="84"/>
    </location>
</feature>
<dbReference type="Gene3D" id="3.30.1370.50">
    <property type="entry name" value="R3H-like domain"/>
    <property type="match status" value="1"/>
</dbReference>
<dbReference type="GO" id="GO:0003676">
    <property type="term" value="F:nucleic acid binding"/>
    <property type="evidence" value="ECO:0007669"/>
    <property type="project" value="UniProtKB-UniRule"/>
</dbReference>
<sequence length="791" mass="88164">MERTVRTQRTLSKQEGIDEDTELNNYESTKSSPEQSNNNNNNNNKGQLQGQMSAEDAPHQQAQPPAQNGNLHRSRSQNKVKLLVRSHAVREETSPPPEPTQEQPKQESRRHKDWQPPLSRGNSREQQYDGGNQVDLHQFIVETLNRNHKDRMLLLKIENELVNLANDPKRTMHKFAQMSSYQRMLVHRVAAYFSMEHNVDTSGVAVIVNTTKSTRLPETRFRDFVRDDLLLPEEPRRSILKRDSSSFDETGSYKCGERMLGGDSRRSKSFEEREEEYEKVDGDIDCIDDFQWESDENGVFSNDCDQSNHNQRNGRLLKVESYESGDTLRANSLRLSVSKSHSFNGYEAPQQPPHHPPSTRVLTKQDSGSSMSSRISPSSSGYKSQRSDATLSATPSPTATPNLHTQSGQPYTNPDGSIYHYDPNNPPRMIADNNAGAQVTNAPQGSQSPAKHEGCEIVQNKIENGYEAQYLPPAQQYTHSLEAQQIQFHPVYPPQPPHHYQHRVQESMNGGDLSQYMVGLSLDGSRQPGAHIPSDGRHLYWPPHHVQAQPQGGTVYYTAPGGGQRYPPLAPPQPYIAPPPPQQHPPPEHPGNCYGGGYPGSECIPYAPSAVHMYYTPTPYNSIQTNGNHNGGHSNASYYGNMTTCSAPILAVQYPQPCPHPTSPHAPQGACGQFAVYNGCYPGQYNQPTASLPVPAQLFRKPALQVGVRCGSPLRTQYPASPTVKDRSQDDKLQPLPLYGFRVLPGDMRLIGNAGRLPFTLQPPPKTAHARKHRSKMGGRPQDSYHTTSKA</sequence>
<dbReference type="PANTHER" id="PTHR15672">
    <property type="entry name" value="CAMP-REGULATED PHOSPHOPROTEIN 21 RELATED R3H DOMAIN CONTAINING PROTEIN"/>
    <property type="match status" value="1"/>
</dbReference>
<evidence type="ECO:0000259" key="3">
    <source>
        <dbReference type="PROSITE" id="PS51061"/>
    </source>
</evidence>
<organism evidence="5 6">
    <name type="scientific">Nezara viridula</name>
    <name type="common">Southern green stink bug</name>
    <name type="synonym">Cimex viridulus</name>
    <dbReference type="NCBI Taxonomy" id="85310"/>
    <lineage>
        <taxon>Eukaryota</taxon>
        <taxon>Metazoa</taxon>
        <taxon>Ecdysozoa</taxon>
        <taxon>Arthropoda</taxon>
        <taxon>Hexapoda</taxon>
        <taxon>Insecta</taxon>
        <taxon>Pterygota</taxon>
        <taxon>Neoptera</taxon>
        <taxon>Paraneoptera</taxon>
        <taxon>Hemiptera</taxon>
        <taxon>Heteroptera</taxon>
        <taxon>Panheteroptera</taxon>
        <taxon>Pentatomomorpha</taxon>
        <taxon>Pentatomoidea</taxon>
        <taxon>Pentatomidae</taxon>
        <taxon>Pentatominae</taxon>
        <taxon>Nezara</taxon>
    </lineage>
</organism>
<dbReference type="InterPro" id="IPR024771">
    <property type="entry name" value="SUZ"/>
</dbReference>
<dbReference type="EMBL" id="OV725081">
    <property type="protein sequence ID" value="CAH1403796.1"/>
    <property type="molecule type" value="Genomic_DNA"/>
</dbReference>
<dbReference type="PROSITE" id="PS51061">
    <property type="entry name" value="R3H"/>
    <property type="match status" value="1"/>
</dbReference>
<dbReference type="Pfam" id="PF01424">
    <property type="entry name" value="R3H"/>
    <property type="match status" value="1"/>
</dbReference>
<dbReference type="Proteomes" id="UP001152798">
    <property type="component" value="Chromosome 5"/>
</dbReference>
<reference evidence="5" key="1">
    <citation type="submission" date="2022-01" db="EMBL/GenBank/DDBJ databases">
        <authorList>
            <person name="King R."/>
        </authorList>
    </citation>
    <scope>NUCLEOTIDE SEQUENCE</scope>
</reference>
<dbReference type="InterPro" id="IPR036867">
    <property type="entry name" value="R3H_dom_sf"/>
</dbReference>
<dbReference type="PANTHER" id="PTHR15672:SF8">
    <property type="entry name" value="PROTEIN ENCORE"/>
    <property type="match status" value="1"/>
</dbReference>
<evidence type="ECO:0000313" key="5">
    <source>
        <dbReference type="EMBL" id="CAH1403796.1"/>
    </source>
</evidence>
<feature type="region of interest" description="Disordered" evidence="2">
    <location>
        <begin position="756"/>
        <end position="791"/>
    </location>
</feature>
<gene>
    <name evidence="5" type="ORF">NEZAVI_LOCUS12340</name>
</gene>
<dbReference type="InterPro" id="IPR001374">
    <property type="entry name" value="R3H_dom"/>
</dbReference>
<feature type="compositionally biased region" description="Polar residues" evidence="2">
    <location>
        <begin position="23"/>
        <end position="36"/>
    </location>
</feature>
<keyword evidence="1" id="KW-0597">Phosphoprotein</keyword>
<evidence type="ECO:0000259" key="4">
    <source>
        <dbReference type="PROSITE" id="PS51673"/>
    </source>
</evidence>
<feature type="region of interest" description="Disordered" evidence="2">
    <location>
        <begin position="249"/>
        <end position="271"/>
    </location>
</feature>
<accession>A0A9P0MUD8</accession>
<evidence type="ECO:0000256" key="1">
    <source>
        <dbReference type="ARBA" id="ARBA00022553"/>
    </source>
</evidence>
<feature type="domain" description="R3H" evidence="3">
    <location>
        <begin position="151"/>
        <end position="214"/>
    </location>
</feature>
<evidence type="ECO:0000256" key="2">
    <source>
        <dbReference type="SAM" id="MobiDB-lite"/>
    </source>
</evidence>